<dbReference type="GO" id="GO:0008233">
    <property type="term" value="F:peptidase activity"/>
    <property type="evidence" value="ECO:0007669"/>
    <property type="project" value="UniProtKB-KW"/>
</dbReference>
<evidence type="ECO:0000313" key="9">
    <source>
        <dbReference type="EMBL" id="WXB92029.1"/>
    </source>
</evidence>
<dbReference type="Proteomes" id="UP001387364">
    <property type="component" value="Chromosome"/>
</dbReference>
<keyword evidence="4 9" id="KW-0378">Hydrolase</keyword>
<comment type="similarity">
    <text evidence="2">Belongs to the peptidase S54 family.</text>
</comment>
<feature type="transmembrane region" description="Helical" evidence="7">
    <location>
        <begin position="329"/>
        <end position="346"/>
    </location>
</feature>
<name>A0ABZ2N385_9BACI</name>
<proteinExistence type="inferred from homology"/>
<evidence type="ECO:0000313" key="10">
    <source>
        <dbReference type="Proteomes" id="UP001387364"/>
    </source>
</evidence>
<keyword evidence="5 7" id="KW-1133">Transmembrane helix</keyword>
<feature type="domain" description="Peptidase S54 rhomboid" evidence="8">
    <location>
        <begin position="232"/>
        <end position="365"/>
    </location>
</feature>
<feature type="transmembrane region" description="Helical" evidence="7">
    <location>
        <begin position="297"/>
        <end position="317"/>
    </location>
</feature>
<evidence type="ECO:0000256" key="3">
    <source>
        <dbReference type="ARBA" id="ARBA00022692"/>
    </source>
</evidence>
<dbReference type="InterPro" id="IPR050925">
    <property type="entry name" value="Rhomboid_protease_S54"/>
</dbReference>
<organism evidence="9 10">
    <name type="scientific">Bacillus kandeliae</name>
    <dbReference type="NCBI Taxonomy" id="3129297"/>
    <lineage>
        <taxon>Bacteria</taxon>
        <taxon>Bacillati</taxon>
        <taxon>Bacillota</taxon>
        <taxon>Bacilli</taxon>
        <taxon>Bacillales</taxon>
        <taxon>Bacillaceae</taxon>
        <taxon>Bacillus</taxon>
    </lineage>
</organism>
<dbReference type="InterPro" id="IPR035952">
    <property type="entry name" value="Rhomboid-like_sf"/>
</dbReference>
<keyword evidence="6 7" id="KW-0472">Membrane</keyword>
<dbReference type="InterPro" id="IPR022764">
    <property type="entry name" value="Peptidase_S54_rhomboid_dom"/>
</dbReference>
<dbReference type="GO" id="GO:0006508">
    <property type="term" value="P:proteolysis"/>
    <property type="evidence" value="ECO:0007669"/>
    <property type="project" value="UniProtKB-KW"/>
</dbReference>
<dbReference type="Pfam" id="PF01694">
    <property type="entry name" value="Rhomboid"/>
    <property type="match status" value="1"/>
</dbReference>
<dbReference type="EMBL" id="CP147404">
    <property type="protein sequence ID" value="WXB92029.1"/>
    <property type="molecule type" value="Genomic_DNA"/>
</dbReference>
<dbReference type="PANTHER" id="PTHR43731:SF14">
    <property type="entry name" value="PRESENILIN-ASSOCIATED RHOMBOID-LIKE PROTEIN, MITOCHONDRIAL"/>
    <property type="match status" value="1"/>
</dbReference>
<feature type="transmembrane region" description="Helical" evidence="7">
    <location>
        <begin position="183"/>
        <end position="206"/>
    </location>
</feature>
<feature type="transmembrane region" description="Helical" evidence="7">
    <location>
        <begin position="377"/>
        <end position="395"/>
    </location>
</feature>
<evidence type="ECO:0000256" key="6">
    <source>
        <dbReference type="ARBA" id="ARBA00023136"/>
    </source>
</evidence>
<comment type="subcellular location">
    <subcellularLocation>
        <location evidence="1">Membrane</location>
        <topology evidence="1">Multi-pass membrane protein</topology>
    </subcellularLocation>
</comment>
<feature type="transmembrane region" description="Helical" evidence="7">
    <location>
        <begin position="242"/>
        <end position="261"/>
    </location>
</feature>
<protein>
    <submittedName>
        <fullName evidence="9">Rhomboid family intramembrane serine protease</fullName>
        <ecNumber evidence="9">3.4.21.-</ecNumber>
    </submittedName>
</protein>
<evidence type="ECO:0000256" key="1">
    <source>
        <dbReference type="ARBA" id="ARBA00004141"/>
    </source>
</evidence>
<accession>A0ABZ2N385</accession>
<dbReference type="SUPFAM" id="SSF144091">
    <property type="entry name" value="Rhomboid-like"/>
    <property type="match status" value="1"/>
</dbReference>
<keyword evidence="9" id="KW-0645">Protease</keyword>
<sequence>MNKGSDEMGSTENNLFWKLAYFFVVEKDYQIMSKVENRQEMLLEHVTNKSAQIIRLVRADVDWSNRLRKDIEGVSAIGEGIRKRLGKRQLNVVNIYISSHSPIDDYERYTSEPFYYPKGQKTKVTSILFSQERHKETVDQLNQLFQEAIDPSFFDSCSDEEGYAYQRAVLTYSVKKKEEDQKLFNYATPFFSFLFIGIQVIVFILMELSGGSTNTSNLIRFGAKFNPLILEGEWWRFFTPTFLHIGFLHLLMNTVAIYLLGTAVEKIFGRFRFLLIYLFAGFTGTLASFLMNDSLSAGASGAIFGCFGALLYFGTVYPRQFFRTMGMNIIFIIIINLVFGFTMSGIDNAGHIGGLIGGFLATGVLHLPENHRIGRQLVFLAGTMILTVSALYIGFN</sequence>
<dbReference type="Gene3D" id="1.20.1540.10">
    <property type="entry name" value="Rhomboid-like"/>
    <property type="match status" value="1"/>
</dbReference>
<gene>
    <name evidence="9" type="ORF">WDJ61_12265</name>
</gene>
<evidence type="ECO:0000256" key="4">
    <source>
        <dbReference type="ARBA" id="ARBA00022801"/>
    </source>
</evidence>
<evidence type="ECO:0000259" key="8">
    <source>
        <dbReference type="Pfam" id="PF01694"/>
    </source>
</evidence>
<evidence type="ECO:0000256" key="2">
    <source>
        <dbReference type="ARBA" id="ARBA00009045"/>
    </source>
</evidence>
<evidence type="ECO:0000256" key="7">
    <source>
        <dbReference type="SAM" id="Phobius"/>
    </source>
</evidence>
<dbReference type="RefSeq" id="WP_338750095.1">
    <property type="nucleotide sequence ID" value="NZ_CP147404.1"/>
</dbReference>
<evidence type="ECO:0000256" key="5">
    <source>
        <dbReference type="ARBA" id="ARBA00022989"/>
    </source>
</evidence>
<keyword evidence="10" id="KW-1185">Reference proteome</keyword>
<keyword evidence="3 7" id="KW-0812">Transmembrane</keyword>
<dbReference type="PANTHER" id="PTHR43731">
    <property type="entry name" value="RHOMBOID PROTEASE"/>
    <property type="match status" value="1"/>
</dbReference>
<dbReference type="EC" id="3.4.21.-" evidence="9"/>
<reference evidence="9 10" key="1">
    <citation type="submission" date="2024-02" db="EMBL/GenBank/DDBJ databases">
        <title>Seven novel Bacillus-like species.</title>
        <authorList>
            <person name="Liu G."/>
        </authorList>
    </citation>
    <scope>NUCLEOTIDE SEQUENCE [LARGE SCALE GENOMIC DNA]</scope>
    <source>
        <strain evidence="9 10">FJAT-52991</strain>
    </source>
</reference>
<feature type="transmembrane region" description="Helical" evidence="7">
    <location>
        <begin position="273"/>
        <end position="291"/>
    </location>
</feature>